<proteinExistence type="predicted"/>
<comment type="cofactor">
    <cofactor evidence="1">
        <name>pantetheine 4'-phosphate</name>
        <dbReference type="ChEBI" id="CHEBI:47942"/>
    </cofactor>
</comment>
<accession>A0A1K1SSJ2</accession>
<dbReference type="CDD" id="cd05930">
    <property type="entry name" value="A_NRPS"/>
    <property type="match status" value="1"/>
</dbReference>
<dbReference type="Pfam" id="PF00550">
    <property type="entry name" value="PP-binding"/>
    <property type="match status" value="1"/>
</dbReference>
<organism evidence="5 7">
    <name type="scientific">Chitinophaga sancti</name>
    <dbReference type="NCBI Taxonomy" id="1004"/>
    <lineage>
        <taxon>Bacteria</taxon>
        <taxon>Pseudomonadati</taxon>
        <taxon>Bacteroidota</taxon>
        <taxon>Chitinophagia</taxon>
        <taxon>Chitinophagales</taxon>
        <taxon>Chitinophagaceae</taxon>
        <taxon>Chitinophaga</taxon>
    </lineage>
</organism>
<dbReference type="InterPro" id="IPR020845">
    <property type="entry name" value="AMP-binding_CS"/>
</dbReference>
<dbReference type="InterPro" id="IPR036736">
    <property type="entry name" value="ACP-like_sf"/>
</dbReference>
<name>A0A1K1SSJ2_9BACT</name>
<dbReference type="PROSITE" id="PS50075">
    <property type="entry name" value="CARRIER"/>
    <property type="match status" value="1"/>
</dbReference>
<dbReference type="FunFam" id="1.10.1200.10:FF:000005">
    <property type="entry name" value="Nonribosomal peptide synthetase 1"/>
    <property type="match status" value="1"/>
</dbReference>
<evidence type="ECO:0000256" key="1">
    <source>
        <dbReference type="ARBA" id="ARBA00001957"/>
    </source>
</evidence>
<dbReference type="CDD" id="cd19531">
    <property type="entry name" value="LCL_NRPS-like"/>
    <property type="match status" value="1"/>
</dbReference>
<dbReference type="AlphaFoldDB" id="A0A1K1SSJ2"/>
<evidence type="ECO:0000256" key="2">
    <source>
        <dbReference type="ARBA" id="ARBA00022450"/>
    </source>
</evidence>
<dbReference type="EMBL" id="FPIZ01000031">
    <property type="protein sequence ID" value="SFW87188.1"/>
    <property type="molecule type" value="Genomic_DNA"/>
</dbReference>
<dbReference type="InterPro" id="IPR001242">
    <property type="entry name" value="Condensation_dom"/>
</dbReference>
<evidence type="ECO:0000313" key="6">
    <source>
        <dbReference type="EMBL" id="WQG89857.1"/>
    </source>
</evidence>
<dbReference type="PANTHER" id="PTHR45527:SF1">
    <property type="entry name" value="FATTY ACID SYNTHASE"/>
    <property type="match status" value="1"/>
</dbReference>
<dbReference type="Gene3D" id="3.30.559.10">
    <property type="entry name" value="Chloramphenicol acetyltransferase-like domain"/>
    <property type="match status" value="1"/>
</dbReference>
<dbReference type="Gene3D" id="3.30.559.30">
    <property type="entry name" value="Nonribosomal peptide synthetase, condensation domain"/>
    <property type="match status" value="1"/>
</dbReference>
<evidence type="ECO:0000313" key="5">
    <source>
        <dbReference type="EMBL" id="SFW87188.1"/>
    </source>
</evidence>
<evidence type="ECO:0000313" key="7">
    <source>
        <dbReference type="Proteomes" id="UP000183788"/>
    </source>
</evidence>
<evidence type="ECO:0000313" key="8">
    <source>
        <dbReference type="Proteomes" id="UP001326715"/>
    </source>
</evidence>
<dbReference type="Pfam" id="PF00501">
    <property type="entry name" value="AMP-binding"/>
    <property type="match status" value="1"/>
</dbReference>
<reference evidence="5 7" key="1">
    <citation type="submission" date="2016-11" db="EMBL/GenBank/DDBJ databases">
        <authorList>
            <person name="Jaros S."/>
            <person name="Januszkiewicz K."/>
            <person name="Wedrychowicz H."/>
        </authorList>
    </citation>
    <scope>NUCLEOTIDE SEQUENCE [LARGE SCALE GENOMIC DNA]</scope>
    <source>
        <strain evidence="5 7">DSM 784</strain>
    </source>
</reference>
<dbReference type="SUPFAM" id="SSF52777">
    <property type="entry name" value="CoA-dependent acyltransferases"/>
    <property type="match status" value="2"/>
</dbReference>
<dbReference type="RefSeq" id="WP_072365600.1">
    <property type="nucleotide sequence ID" value="NZ_CP139972.1"/>
</dbReference>
<protein>
    <submittedName>
        <fullName evidence="5">Amino acid adenylation domain-containing protein</fullName>
    </submittedName>
    <submittedName>
        <fullName evidence="6">Condensation domain-containing protein</fullName>
    </submittedName>
</protein>
<keyword evidence="3" id="KW-0597">Phosphoprotein</keyword>
<dbReference type="Proteomes" id="UP001326715">
    <property type="component" value="Chromosome"/>
</dbReference>
<dbReference type="SUPFAM" id="SSF47336">
    <property type="entry name" value="ACP-like"/>
    <property type="match status" value="1"/>
</dbReference>
<dbReference type="Pfam" id="PF00668">
    <property type="entry name" value="Condensation"/>
    <property type="match status" value="1"/>
</dbReference>
<dbReference type="GO" id="GO:0005737">
    <property type="term" value="C:cytoplasm"/>
    <property type="evidence" value="ECO:0007669"/>
    <property type="project" value="TreeGrafter"/>
</dbReference>
<dbReference type="GO" id="GO:0031177">
    <property type="term" value="F:phosphopantetheine binding"/>
    <property type="evidence" value="ECO:0007669"/>
    <property type="project" value="TreeGrafter"/>
</dbReference>
<gene>
    <name evidence="5" type="ORF">SAMN05661012_06036</name>
    <name evidence="6" type="ORF">SR876_33535</name>
</gene>
<dbReference type="Gene3D" id="3.40.50.12780">
    <property type="entry name" value="N-terminal domain of ligase-like"/>
    <property type="match status" value="1"/>
</dbReference>
<dbReference type="OrthoDB" id="605930at2"/>
<dbReference type="GO" id="GO:0003824">
    <property type="term" value="F:catalytic activity"/>
    <property type="evidence" value="ECO:0007669"/>
    <property type="project" value="InterPro"/>
</dbReference>
<reference evidence="6 8" key="2">
    <citation type="submission" date="2023-11" db="EMBL/GenBank/DDBJ databases">
        <title>MicrobeMod: A computational toolkit for identifying prokaryotic methylation and restriction-modification with nanopore sequencing.</title>
        <authorList>
            <person name="Crits-Christoph A."/>
            <person name="Kang S.C."/>
            <person name="Lee H."/>
            <person name="Ostrov N."/>
        </authorList>
    </citation>
    <scope>NUCLEOTIDE SEQUENCE [LARGE SCALE GENOMIC DNA]</scope>
    <source>
        <strain evidence="6 8">ATCC 23090</strain>
    </source>
</reference>
<dbReference type="InterPro" id="IPR023213">
    <property type="entry name" value="CAT-like_dom_sf"/>
</dbReference>
<dbReference type="GO" id="GO:0044550">
    <property type="term" value="P:secondary metabolite biosynthetic process"/>
    <property type="evidence" value="ECO:0007669"/>
    <property type="project" value="TreeGrafter"/>
</dbReference>
<dbReference type="InterPro" id="IPR042099">
    <property type="entry name" value="ANL_N_sf"/>
</dbReference>
<keyword evidence="8" id="KW-1185">Reference proteome</keyword>
<dbReference type="Gene3D" id="1.10.1200.10">
    <property type="entry name" value="ACP-like"/>
    <property type="match status" value="1"/>
</dbReference>
<evidence type="ECO:0000256" key="3">
    <source>
        <dbReference type="ARBA" id="ARBA00022553"/>
    </source>
</evidence>
<dbReference type="STRING" id="1004.SAMN05661012_06036"/>
<dbReference type="PANTHER" id="PTHR45527">
    <property type="entry name" value="NONRIBOSOMAL PEPTIDE SYNTHETASE"/>
    <property type="match status" value="1"/>
</dbReference>
<evidence type="ECO:0000259" key="4">
    <source>
        <dbReference type="PROSITE" id="PS50075"/>
    </source>
</evidence>
<dbReference type="GO" id="GO:0043041">
    <property type="term" value="P:amino acid activation for nonribosomal peptide biosynthetic process"/>
    <property type="evidence" value="ECO:0007669"/>
    <property type="project" value="TreeGrafter"/>
</dbReference>
<dbReference type="InterPro" id="IPR009081">
    <property type="entry name" value="PP-bd_ACP"/>
</dbReference>
<sequence length="1094" mass="122853">MSNKIIHAEIEKQVTAFPDLIAVEGYNMSLTYWELNEYANQLAHALLDAGLRSEGTVGVYATGGPLQVIGLLGTFKAAGRYVPMSPDQALHHIEHVLEETSMTIVVTTAEHYPALQKILFPRETAIQTIIVLDQRSDKEVLLDVIKQDAAGFKVVVNENAYSSKNPGLTFPAENDAYIFYTSGSTGKSKGIVGSHIALSHYIHWHKQEWAIDTGFRISQLAPMTFDASLKDILTALISGATLCMPESSIKNNPVRLVEWLREANVTLLQTVPSVFRLITAALPKGGALPSLRYIVLAGERLLGHDVLRWKEANGTGARMSNLYGLTETTILKTCFHIDTWEWQPGEVLPVGMPISNTLVAVINSSNNICEEGEMGEVFIKSPYISKGYLDKSLNTGSLVQNPLAGNDRVDLVWKTGDLGRYRGDGSLEILGRRDEQVKINGVRVELEQIRIAMLKLEDITRVELLVHSAEDARQELICYYTGTRLAAAELRQLLSDDLNPALLPGYFVWMDTFPLNMNGKVDRKALPKPEEVTQRANYQPPRPGLEQQLALLWQQVLGIEKVGREDNFFNTGGSSLKAIQLIAKIYKELDVQLTIAELFANPIFSQLSAFIEQSKRQAYRPIPNVAESDSYILSSSQKRLWIASQMKEQSVAYNIPVLYRIKGALNIHALSEAFHQAVKRHESLRTVFSLIEGEPRQRILSPEKSGVSLVVRDLRSLTVPEEAAHQRAAEIGVHYFNLEKGPLLLAELLRIADEEFILACCIHHIIADEWSMQVLGREIIGTYNACVQGTRPELRPLKIQYKDYASWQQQELAGLQLLVSREFWLSRFGGELPVLNLPADRSRPVMQSFRGAQVKFRFDAEQNETFRQLIQEKDATLYIGLLTLVNILLFRYSGQHDLIVGTPVAGRLHPDLEDQIGYYLNTLALRNTIAGDASFMQVLESVRQSTIDAFSHQAYPFDLLIDELKLGSDLSRSPLFDVVLILQNIELNDDAQLEMNGVGMEIEPAKIEISKCDLRFQFTADKQSGILYGSIEYNTDIFDHQRIKRMSRHLIELMSFVNNSPQTQVSNVEYLSPEEKKLEKKAMGLFNSNIEETF</sequence>
<keyword evidence="2" id="KW-0596">Phosphopantetheine</keyword>
<dbReference type="EMBL" id="CP140154">
    <property type="protein sequence ID" value="WQG89857.1"/>
    <property type="molecule type" value="Genomic_DNA"/>
</dbReference>
<dbReference type="Proteomes" id="UP000183788">
    <property type="component" value="Unassembled WGS sequence"/>
</dbReference>
<dbReference type="PROSITE" id="PS00455">
    <property type="entry name" value="AMP_BINDING"/>
    <property type="match status" value="1"/>
</dbReference>
<dbReference type="InterPro" id="IPR000873">
    <property type="entry name" value="AMP-dep_synth/lig_dom"/>
</dbReference>
<feature type="domain" description="Carrier" evidence="4">
    <location>
        <begin position="540"/>
        <end position="615"/>
    </location>
</feature>
<dbReference type="InterPro" id="IPR045851">
    <property type="entry name" value="AMP-bd_C_sf"/>
</dbReference>
<dbReference type="SUPFAM" id="SSF56801">
    <property type="entry name" value="Acetyl-CoA synthetase-like"/>
    <property type="match status" value="1"/>
</dbReference>
<dbReference type="Gene3D" id="3.30.300.30">
    <property type="match status" value="1"/>
</dbReference>